<evidence type="ECO:0000313" key="1">
    <source>
        <dbReference type="EMBL" id="KAF4706820.1"/>
    </source>
</evidence>
<comment type="caution">
    <text evidence="1">The sequence shown here is derived from an EMBL/GenBank/DDBJ whole genome shotgun (WGS) entry which is preliminary data.</text>
</comment>
<reference evidence="1 2" key="1">
    <citation type="submission" date="2020-04" db="EMBL/GenBank/DDBJ databases">
        <title>Perkinsus olseni comparative genomics.</title>
        <authorList>
            <person name="Bogema D.R."/>
        </authorList>
    </citation>
    <scope>NUCLEOTIDE SEQUENCE [LARGE SCALE GENOMIC DNA]</scope>
    <source>
        <strain evidence="1">ATCC PRA-205</strain>
    </source>
</reference>
<evidence type="ECO:0000313" key="2">
    <source>
        <dbReference type="Proteomes" id="UP000574390"/>
    </source>
</evidence>
<protein>
    <submittedName>
        <fullName evidence="1">Uncharacterized protein</fullName>
    </submittedName>
</protein>
<dbReference type="AlphaFoldDB" id="A0A7J6QGZ4"/>
<gene>
    <name evidence="1" type="ORF">FOZ62_028055</name>
</gene>
<proteinExistence type="predicted"/>
<organism evidence="1 2">
    <name type="scientific">Perkinsus olseni</name>
    <name type="common">Perkinsus atlanticus</name>
    <dbReference type="NCBI Taxonomy" id="32597"/>
    <lineage>
        <taxon>Eukaryota</taxon>
        <taxon>Sar</taxon>
        <taxon>Alveolata</taxon>
        <taxon>Perkinsozoa</taxon>
        <taxon>Perkinsea</taxon>
        <taxon>Perkinsida</taxon>
        <taxon>Perkinsidae</taxon>
        <taxon>Perkinsus</taxon>
    </lineage>
</organism>
<dbReference type="EMBL" id="JABANM010030112">
    <property type="protein sequence ID" value="KAF4706820.1"/>
    <property type="molecule type" value="Genomic_DNA"/>
</dbReference>
<name>A0A7J6QGZ4_PEROL</name>
<dbReference type="Proteomes" id="UP000574390">
    <property type="component" value="Unassembled WGS sequence"/>
</dbReference>
<sequence>MDVKVEPLLDGMFDVPQVATFLIAGPDGYIAQFIGQGLAIDGIYQGRGEGNFFVSFLEGQVYRYPNGIQSRQSVDLGLTDVFGDCPYDEAAGATLRPRDRRDFSLLMFCRYPASLAPTSAPGRVAYTGFAYDESTRGPRKGYLELADIAELSNGDIMVLFSEFDVDIMTIGYVKRRDMRRALRRGKPVILVPIADMSRSEG</sequence>
<accession>A0A7J6QGZ4</accession>